<feature type="compositionally biased region" description="Basic and acidic residues" evidence="1">
    <location>
        <begin position="33"/>
        <end position="47"/>
    </location>
</feature>
<gene>
    <name evidence="2" type="ORF">PsYK624_060200</name>
</gene>
<feature type="region of interest" description="Disordered" evidence="1">
    <location>
        <begin position="496"/>
        <end position="515"/>
    </location>
</feature>
<dbReference type="EMBL" id="BPQB01000014">
    <property type="protein sequence ID" value="GJE89908.1"/>
    <property type="molecule type" value="Genomic_DNA"/>
</dbReference>
<evidence type="ECO:0000313" key="3">
    <source>
        <dbReference type="Proteomes" id="UP000703269"/>
    </source>
</evidence>
<feature type="region of interest" description="Disordered" evidence="1">
    <location>
        <begin position="368"/>
        <end position="448"/>
    </location>
</feature>
<feature type="region of interest" description="Disordered" evidence="1">
    <location>
        <begin position="314"/>
        <end position="347"/>
    </location>
</feature>
<feature type="region of interest" description="Disordered" evidence="1">
    <location>
        <begin position="1"/>
        <end position="95"/>
    </location>
</feature>
<feature type="compositionally biased region" description="Low complexity" evidence="1">
    <location>
        <begin position="415"/>
        <end position="428"/>
    </location>
</feature>
<reference evidence="2 3" key="1">
    <citation type="submission" date="2021-08" db="EMBL/GenBank/DDBJ databases">
        <title>Draft Genome Sequence of Phanerochaete sordida strain YK-624.</title>
        <authorList>
            <person name="Mori T."/>
            <person name="Dohra H."/>
            <person name="Suzuki T."/>
            <person name="Kawagishi H."/>
            <person name="Hirai H."/>
        </authorList>
    </citation>
    <scope>NUCLEOTIDE SEQUENCE [LARGE SCALE GENOMIC DNA]</scope>
    <source>
        <strain evidence="2 3">YK-624</strain>
    </source>
</reference>
<keyword evidence="3" id="KW-1185">Reference proteome</keyword>
<dbReference type="Proteomes" id="UP000703269">
    <property type="component" value="Unassembled WGS sequence"/>
</dbReference>
<evidence type="ECO:0000256" key="1">
    <source>
        <dbReference type="SAM" id="MobiDB-lite"/>
    </source>
</evidence>
<sequence>MPTEYTHTHRRHASDASPNLRREGRPLAPSPNIRERTSRERTTDTRYRRAASPAGPRGLVSQNFLERSAAQMRGRTTSAGELRLGSRASSRDGTLDGTRYVSYQYRAAGQGYVATAERREDIPETQPPRVRRDVAGQPVRYQGSDTRSGLRPLALAQQYPQSKRTPSDTSLRQPSNTAQPAHVRSAGIVAWDAPRQVPDSRHVHFDRDPAASHRRTFSTPDPRFAAMPPVSAGRSTGVPPSHPSGSAPAFMNMPPNLPEPARAIEQHPVAGATVSRSASSASSVLVNRTQRMTLYDMPSTTRDTATAVNVTRPLGHSASHDQPQKLCRSPSGHHLRAPPLHRPDVPSIAREFSSDSATQEVAPFAHHMRRTSEQGNSRVLPSPPAQAAPKPAPTDKPKRSPSYRKPVPTVSQYLRTTQPSASAPAARQPARKNPSQDSLESTTTTSSTTSFDLAQLAQLRGLLAGLDALGVSVQEAHARRNDSAFLARLASATTLTASSHTASEESLPRTPAPEAHPRAVWVAQDPERTPTKAAFARDATRAPRVRAEDLFADAEVDKSLPPTPARTSPVEGKAAVQRNPLVGFARSQPEGSDFASPHLMDAFTPGRLEDTEIPAMALLPDVGYALDTVSGILSPRCNYMTSKNICGQTLRGIADWESHRASEHNIMPDRNLVCGECATILQPGPQTKATHVCDKPGLLKKLLSSLSFVNFNQGGTSA</sequence>
<feature type="compositionally biased region" description="Polar residues" evidence="1">
    <location>
        <begin position="158"/>
        <end position="179"/>
    </location>
</feature>
<comment type="caution">
    <text evidence="2">The sequence shown here is derived from an EMBL/GenBank/DDBJ whole genome shotgun (WGS) entry which is preliminary data.</text>
</comment>
<organism evidence="2 3">
    <name type="scientific">Phanerochaete sordida</name>
    <dbReference type="NCBI Taxonomy" id="48140"/>
    <lineage>
        <taxon>Eukaryota</taxon>
        <taxon>Fungi</taxon>
        <taxon>Dikarya</taxon>
        <taxon>Basidiomycota</taxon>
        <taxon>Agaricomycotina</taxon>
        <taxon>Agaricomycetes</taxon>
        <taxon>Polyporales</taxon>
        <taxon>Phanerochaetaceae</taxon>
        <taxon>Phanerochaete</taxon>
    </lineage>
</organism>
<protein>
    <submittedName>
        <fullName evidence="2">Uncharacterized protein</fullName>
    </submittedName>
</protein>
<feature type="region of interest" description="Disordered" evidence="1">
    <location>
        <begin position="114"/>
        <end position="183"/>
    </location>
</feature>
<accession>A0A9P3LD32</accession>
<name>A0A9P3LD32_9APHY</name>
<proteinExistence type="predicted"/>
<evidence type="ECO:0000313" key="2">
    <source>
        <dbReference type="EMBL" id="GJE89908.1"/>
    </source>
</evidence>
<dbReference type="AlphaFoldDB" id="A0A9P3LD32"/>
<feature type="compositionally biased region" description="Pro residues" evidence="1">
    <location>
        <begin position="381"/>
        <end position="392"/>
    </location>
</feature>